<feature type="transmembrane region" description="Helical" evidence="1">
    <location>
        <begin position="52"/>
        <end position="73"/>
    </location>
</feature>
<accession>A0AAE3GXN3</accession>
<feature type="transmembrane region" description="Helical" evidence="1">
    <location>
        <begin position="85"/>
        <end position="104"/>
    </location>
</feature>
<dbReference type="Proteomes" id="UP001204953">
    <property type="component" value="Unassembled WGS sequence"/>
</dbReference>
<dbReference type="AlphaFoldDB" id="A0AAE3GXN3"/>
<evidence type="ECO:0000313" key="3">
    <source>
        <dbReference type="Proteomes" id="UP001204953"/>
    </source>
</evidence>
<feature type="transmembrane region" description="Helical" evidence="1">
    <location>
        <begin position="25"/>
        <end position="46"/>
    </location>
</feature>
<keyword evidence="1" id="KW-0812">Transmembrane</keyword>
<sequence>MAHIPEGFVTNAAFKSQKIPRTERLLLLAAFIIPVWLGATLGYWGLRGQADLLKLIVLAFTTGALMVAIAEEIIPEAHQTQDTNWSTLTFIGSFALSMLFSTYLE</sequence>
<keyword evidence="1" id="KW-0472">Membrane</keyword>
<name>A0AAE3GXN3_9CYAN</name>
<gene>
    <name evidence="2" type="ORF">NJ959_25205</name>
</gene>
<reference evidence="2" key="1">
    <citation type="submission" date="2022-06" db="EMBL/GenBank/DDBJ databases">
        <title>New cyanobacteria of genus Symplocastrum in benthos of Lake Baikal.</title>
        <authorList>
            <person name="Sorokovikova E."/>
            <person name="Tikhonova I."/>
            <person name="Krasnopeev A."/>
            <person name="Evseev P."/>
            <person name="Gladkikh A."/>
            <person name="Belykh O."/>
        </authorList>
    </citation>
    <scope>NUCLEOTIDE SEQUENCE</scope>
    <source>
        <strain evidence="2">BBK-W-15</strain>
    </source>
</reference>
<dbReference type="EMBL" id="JAMZMM010000386">
    <property type="protein sequence ID" value="MCP2731733.1"/>
    <property type="molecule type" value="Genomic_DNA"/>
</dbReference>
<organism evidence="2 3">
    <name type="scientific">Limnofasciculus baicalensis BBK-W-15</name>
    <dbReference type="NCBI Taxonomy" id="2699891"/>
    <lineage>
        <taxon>Bacteria</taxon>
        <taxon>Bacillati</taxon>
        <taxon>Cyanobacteriota</taxon>
        <taxon>Cyanophyceae</taxon>
        <taxon>Coleofasciculales</taxon>
        <taxon>Coleofasciculaceae</taxon>
        <taxon>Limnofasciculus</taxon>
        <taxon>Limnofasciculus baicalensis</taxon>
    </lineage>
</organism>
<proteinExistence type="predicted"/>
<comment type="caution">
    <text evidence="2">The sequence shown here is derived from an EMBL/GenBank/DDBJ whole genome shotgun (WGS) entry which is preliminary data.</text>
</comment>
<evidence type="ECO:0000256" key="1">
    <source>
        <dbReference type="SAM" id="Phobius"/>
    </source>
</evidence>
<keyword evidence="1" id="KW-1133">Transmembrane helix</keyword>
<protein>
    <submittedName>
        <fullName evidence="2">Uncharacterized protein</fullName>
    </submittedName>
</protein>
<keyword evidence="3" id="KW-1185">Reference proteome</keyword>
<evidence type="ECO:0000313" key="2">
    <source>
        <dbReference type="EMBL" id="MCP2731733.1"/>
    </source>
</evidence>